<sequence length="196" mass="22206">MSIQTTWVDDDHHILLMRFEGAWTGEELKTAIYYVHALHKFDASVPHHIIVDFTSTPILPIRALQQLQNFVNLIGPLRKEYGYVVFVGASRLLRAVGNLLSQGFPRTTSKIYNVNTYSDALALIENVSNKRFQALDQLSPDDTQVPHEPSPEPSAIDETQASDNTLRKQWNETVQFDTNLDDTHPSVSHQDSDIVH</sequence>
<dbReference type="EMBL" id="CP062983">
    <property type="protein sequence ID" value="QPC84208.1"/>
    <property type="molecule type" value="Genomic_DNA"/>
</dbReference>
<accession>A0A7S8IGM5</accession>
<feature type="region of interest" description="Disordered" evidence="1">
    <location>
        <begin position="140"/>
        <end position="167"/>
    </location>
</feature>
<keyword evidence="3" id="KW-1185">Reference proteome</keyword>
<evidence type="ECO:0000313" key="2">
    <source>
        <dbReference type="EMBL" id="QPC84208.1"/>
    </source>
</evidence>
<protein>
    <submittedName>
        <fullName evidence="2">Uncharacterized protein</fullName>
    </submittedName>
</protein>
<feature type="region of interest" description="Disordered" evidence="1">
    <location>
        <begin position="177"/>
        <end position="196"/>
    </location>
</feature>
<dbReference type="AlphaFoldDB" id="A0A7S8IGM5"/>
<reference evidence="2 3" key="1">
    <citation type="submission" date="2020-02" db="EMBL/GenBank/DDBJ databases">
        <authorList>
            <person name="Zheng R.K."/>
            <person name="Sun C.M."/>
        </authorList>
    </citation>
    <scope>NUCLEOTIDE SEQUENCE [LARGE SCALE GENOMIC DNA]</scope>
    <source>
        <strain evidence="3">rifampicinis</strain>
    </source>
</reference>
<dbReference type="KEGG" id="pmet:G4Y79_07495"/>
<evidence type="ECO:0000256" key="1">
    <source>
        <dbReference type="SAM" id="MobiDB-lite"/>
    </source>
</evidence>
<organism evidence="2 3">
    <name type="scientific">Phototrophicus methaneseepsis</name>
    <dbReference type="NCBI Taxonomy" id="2710758"/>
    <lineage>
        <taxon>Bacteria</taxon>
        <taxon>Bacillati</taxon>
        <taxon>Chloroflexota</taxon>
        <taxon>Candidatus Thermofontia</taxon>
        <taxon>Phototrophicales</taxon>
        <taxon>Phototrophicaceae</taxon>
        <taxon>Phototrophicus</taxon>
    </lineage>
</organism>
<dbReference type="RefSeq" id="WP_195172272.1">
    <property type="nucleotide sequence ID" value="NZ_CP062983.1"/>
</dbReference>
<gene>
    <name evidence="2" type="ORF">G4Y79_07495</name>
</gene>
<dbReference type="Proteomes" id="UP000594468">
    <property type="component" value="Chromosome"/>
</dbReference>
<evidence type="ECO:0000313" key="3">
    <source>
        <dbReference type="Proteomes" id="UP000594468"/>
    </source>
</evidence>
<name>A0A7S8IGM5_9CHLR</name>
<proteinExistence type="predicted"/>